<organism evidence="2 3">
    <name type="scientific">Streptomyces candidus</name>
    <dbReference type="NCBI Taxonomy" id="67283"/>
    <lineage>
        <taxon>Bacteria</taxon>
        <taxon>Bacillati</taxon>
        <taxon>Actinomycetota</taxon>
        <taxon>Actinomycetes</taxon>
        <taxon>Kitasatosporales</taxon>
        <taxon>Streptomycetaceae</taxon>
        <taxon>Streptomyces</taxon>
    </lineage>
</organism>
<evidence type="ECO:0000256" key="1">
    <source>
        <dbReference type="SAM" id="MobiDB-lite"/>
    </source>
</evidence>
<evidence type="ECO:0008006" key="4">
    <source>
        <dbReference type="Google" id="ProtNLM"/>
    </source>
</evidence>
<reference evidence="2 3" key="1">
    <citation type="submission" date="2020-08" db="EMBL/GenBank/DDBJ databases">
        <title>Genomic Encyclopedia of Type Strains, Phase IV (KMG-IV): sequencing the most valuable type-strain genomes for metagenomic binning, comparative biology and taxonomic classification.</title>
        <authorList>
            <person name="Goeker M."/>
        </authorList>
    </citation>
    <scope>NUCLEOTIDE SEQUENCE [LARGE SCALE GENOMIC DNA]</scope>
    <source>
        <strain evidence="2 3">DSM 40141</strain>
    </source>
</reference>
<name>A0A7X0HF93_9ACTN</name>
<keyword evidence="3" id="KW-1185">Reference proteome</keyword>
<protein>
    <recommendedName>
        <fullName evidence="4">AG2 protein</fullName>
    </recommendedName>
</protein>
<dbReference type="AlphaFoldDB" id="A0A7X0HF93"/>
<sequence>MSALTHADVADVDLTRLGSAVADWKRTAAHLKALSAQARTGLLAKSERARWEGVNAAVTRDFIRRTTKEFADALAEAQSIVKVIEDAHLELVKIQKAVRHIREVEGPKLGLNLTVQNDWANLQYRPGTFDKAVPRTTQPHDEAAVQALHSRLSVLVAHAAEIDASVARALSGSHGNDATHFGHRAYGSLDDAQQERALELARSGPSMTEDQYAEFNSIMKFNAKDADFSTAFYRGLGGPKQALDFYARMSLHGTEGDDPTRLAQVQELQRSMGTALASATDPDNKPHLPTSWGPEFRKLGTQPIEYDPLASNRPYGYQILGGLLRYGDYDPRFISPIAEDILRLHKEDPNRFMENRPYAPNDPDYGFNPSGRTGAGYDPLTSVLEGLGHSPEAAKQFFADGEHLAELTSNEFEWAADTLDRSTDDEALEDARKGGPDALGHALEAATTGHPWDDVRPGLHRDEGTAAIMKKVIDLYSPTSEVKPHEEMMDSLGRMGAAYIDDLNYSSDNFGGSGREMGREERYAYSSDGSKRTDFDLMKVRNFMTLVARSEEGYKSLSTAQEFFTASGLAAFRKDHMNGSEIASTSAEMHGIIDGARSTQIRADARELGDNENLKLEQQGAWRQFGVSTCVEVAVGAGSTLVAGPAAGVIASQAVPMLLEAGGAAVNTAYGNSMLEYLKANEADHSATAVEQSQHIETVGTKAAWRPIERYMDTSGMPTDQRLILRDRVNNAYDRGMGKTDAAEKAS</sequence>
<dbReference type="EMBL" id="JACHEM010000006">
    <property type="protein sequence ID" value="MBB6436554.1"/>
    <property type="molecule type" value="Genomic_DNA"/>
</dbReference>
<comment type="caution">
    <text evidence="2">The sequence shown here is derived from an EMBL/GenBank/DDBJ whole genome shotgun (WGS) entry which is preliminary data.</text>
</comment>
<dbReference type="Proteomes" id="UP000540423">
    <property type="component" value="Unassembled WGS sequence"/>
</dbReference>
<feature type="region of interest" description="Disordered" evidence="1">
    <location>
        <begin position="275"/>
        <end position="294"/>
    </location>
</feature>
<evidence type="ECO:0000313" key="3">
    <source>
        <dbReference type="Proteomes" id="UP000540423"/>
    </source>
</evidence>
<gene>
    <name evidence="2" type="ORF">HNQ79_003018</name>
</gene>
<proteinExistence type="predicted"/>
<evidence type="ECO:0000313" key="2">
    <source>
        <dbReference type="EMBL" id="MBB6436554.1"/>
    </source>
</evidence>
<accession>A0A7X0HF93</accession>
<dbReference type="RefSeq" id="WP_185031035.1">
    <property type="nucleotide sequence ID" value="NZ_BNBN01000008.1"/>
</dbReference>